<proteinExistence type="predicted"/>
<evidence type="ECO:0000313" key="1">
    <source>
        <dbReference type="EMBL" id="HII46702.1"/>
    </source>
</evidence>
<comment type="caution">
    <text evidence="1">The sequence shown here is derived from an EMBL/GenBank/DDBJ whole genome shotgun (WGS) entry which is preliminary data.</text>
</comment>
<organism evidence="1 2">
    <name type="scientific">Pyrobaculum aerophilum</name>
    <dbReference type="NCBI Taxonomy" id="13773"/>
    <lineage>
        <taxon>Archaea</taxon>
        <taxon>Thermoproteota</taxon>
        <taxon>Thermoprotei</taxon>
        <taxon>Thermoproteales</taxon>
        <taxon>Thermoproteaceae</taxon>
        <taxon>Pyrobaculum</taxon>
    </lineage>
</organism>
<name>A0A832SZW7_9CREN</name>
<reference evidence="1" key="1">
    <citation type="journal article" date="2020" name="bioRxiv">
        <title>A rank-normalized archaeal taxonomy based on genome phylogeny resolves widespread incomplete and uneven classifications.</title>
        <authorList>
            <person name="Rinke C."/>
            <person name="Chuvochina M."/>
            <person name="Mussig A.J."/>
            <person name="Chaumeil P.-A."/>
            <person name="Waite D.W."/>
            <person name="Whitman W.B."/>
            <person name="Parks D.H."/>
            <person name="Hugenholtz P."/>
        </authorList>
    </citation>
    <scope>NUCLEOTIDE SEQUENCE</scope>
    <source>
        <strain evidence="1">UBA8839</strain>
    </source>
</reference>
<accession>A0A832SZW7</accession>
<evidence type="ECO:0000313" key="2">
    <source>
        <dbReference type="Proteomes" id="UP000651120"/>
    </source>
</evidence>
<sequence>MRSVQLSATGEVWLAEVGGDAAIYLKHIGAVFSLGVVYKPGPLPTACSLWLHLSLLASGHGPAPAGSSTA</sequence>
<dbReference type="AlphaFoldDB" id="A0A832SZW7"/>
<dbReference type="GeneID" id="38937929"/>
<protein>
    <submittedName>
        <fullName evidence="1">Uncharacterized protein</fullName>
    </submittedName>
</protein>
<dbReference type="Proteomes" id="UP000651120">
    <property type="component" value="Unassembled WGS sequence"/>
</dbReference>
<dbReference type="EMBL" id="DUJP01000018">
    <property type="protein sequence ID" value="HII46702.1"/>
    <property type="molecule type" value="Genomic_DNA"/>
</dbReference>
<dbReference type="RefSeq" id="WP_011007121.1">
    <property type="nucleotide sequence ID" value="NZ_DAIOPL010000024.1"/>
</dbReference>
<gene>
    <name evidence="1" type="ORF">HA333_04425</name>
</gene>